<sequence length="164" mass="17738">MRVLVIGGTGMIGGIDPPFVVGTVPGMKVPMFEAYVQYAEGKFGLPETAPAGGLNFISARSLAEAISGALGRPEAVSGRTILVGDENLTYAEYFGKFFSAVRKIPVKIEVNKEEHPVLPRTALFAGAEILAYEPDAKDVEILGNYHRDDIDNVVNQIVRQYHSD</sequence>
<dbReference type="Proteomes" id="UP000689129">
    <property type="component" value="Unassembled WGS sequence"/>
</dbReference>
<name>A0A8I3AV40_VERLO</name>
<organism evidence="1 2">
    <name type="scientific">Verticillium longisporum</name>
    <name type="common">Verticillium dahliae var. longisporum</name>
    <dbReference type="NCBI Taxonomy" id="100787"/>
    <lineage>
        <taxon>Eukaryota</taxon>
        <taxon>Fungi</taxon>
        <taxon>Dikarya</taxon>
        <taxon>Ascomycota</taxon>
        <taxon>Pezizomycotina</taxon>
        <taxon>Sordariomycetes</taxon>
        <taxon>Hypocreomycetidae</taxon>
        <taxon>Glomerellales</taxon>
        <taxon>Plectosphaerellaceae</taxon>
        <taxon>Verticillium</taxon>
    </lineage>
</organism>
<reference evidence="1" key="1">
    <citation type="journal article" date="2021" name="Mol. Plant Pathol.">
        <title>A 20-kb lineage-specific genomic region tames virulence in pathogenic amphidiploid Verticillium longisporum.</title>
        <authorList>
            <person name="Harting R."/>
            <person name="Starke J."/>
            <person name="Kusch H."/>
            <person name="Poggeler S."/>
            <person name="Maurus I."/>
            <person name="Schluter R."/>
            <person name="Landesfeind M."/>
            <person name="Bulla I."/>
            <person name="Nowrousian M."/>
            <person name="de Jonge R."/>
            <person name="Stahlhut G."/>
            <person name="Hoff K.J."/>
            <person name="Asshauer K.P."/>
            <person name="Thurmer A."/>
            <person name="Stanke M."/>
            <person name="Daniel R."/>
            <person name="Morgenstern B."/>
            <person name="Thomma B.P.H.J."/>
            <person name="Kronstad J.W."/>
            <person name="Braus-Stromeyer S.A."/>
            <person name="Braus G.H."/>
        </authorList>
    </citation>
    <scope>NUCLEOTIDE SEQUENCE</scope>
    <source>
        <strain evidence="1">Vl32</strain>
    </source>
</reference>
<dbReference type="OrthoDB" id="4464973at2759"/>
<dbReference type="EMBL" id="JAEMWZ010000043">
    <property type="protein sequence ID" value="KAG7140558.1"/>
    <property type="molecule type" value="Genomic_DNA"/>
</dbReference>
<dbReference type="AlphaFoldDB" id="A0A8I3AV40"/>
<comment type="caution">
    <text evidence="1">The sequence shown here is derived from an EMBL/GenBank/DDBJ whole genome shotgun (WGS) entry which is preliminary data.</text>
</comment>
<proteinExistence type="predicted"/>
<evidence type="ECO:0000313" key="1">
    <source>
        <dbReference type="EMBL" id="KAG7140558.1"/>
    </source>
</evidence>
<accession>A0A8I3AV40</accession>
<gene>
    <name evidence="1" type="ORF">HYQ45_018829</name>
</gene>
<protein>
    <submittedName>
        <fullName evidence="1">Uncharacterized protein</fullName>
    </submittedName>
</protein>
<evidence type="ECO:0000313" key="2">
    <source>
        <dbReference type="Proteomes" id="UP000689129"/>
    </source>
</evidence>